<protein>
    <submittedName>
        <fullName evidence="2">PTS sugar transporter subunit IIA</fullName>
    </submittedName>
</protein>
<sequence>MSTETTTQSEYINIGQLSSYLGWSPRFIEGLVRGEHLPGLEVQGQCVFRRDDVVDWLEQKIQTLDTARVTELEAKMESSLLADGTFRTTRTDRLTSRLPLKGIALDVPAANKTEVLHAIATTAEATGLLFDREHLLTSLVDRESLCSTAMPGGVALCHPRRPIPSIIERQFLCLVRTSAPVDFGAEDQEGTSLFFLLATPDDRSHLHGLARLARILQGGTLDALKAAATSEDILAALAEAESRIQIKD</sequence>
<dbReference type="PANTHER" id="PTHR47738:SF1">
    <property type="entry name" value="NITROGEN REGULATORY PROTEIN"/>
    <property type="match status" value="1"/>
</dbReference>
<keyword evidence="2" id="KW-0813">Transport</keyword>
<comment type="caution">
    <text evidence="2">The sequence shown here is derived from an EMBL/GenBank/DDBJ whole genome shotgun (WGS) entry which is preliminary data.</text>
</comment>
<dbReference type="Pfam" id="PF00359">
    <property type="entry name" value="PTS_EIIA_2"/>
    <property type="match status" value="1"/>
</dbReference>
<proteinExistence type="predicted"/>
<accession>A0A934QZP1</accession>
<evidence type="ECO:0000313" key="3">
    <source>
        <dbReference type="Proteomes" id="UP000600139"/>
    </source>
</evidence>
<feature type="domain" description="PTS EIIA type-2" evidence="1">
    <location>
        <begin position="96"/>
        <end position="240"/>
    </location>
</feature>
<dbReference type="EMBL" id="JAENIK010000001">
    <property type="protein sequence ID" value="MBK1814034.1"/>
    <property type="molecule type" value="Genomic_DNA"/>
</dbReference>
<reference evidence="2" key="1">
    <citation type="submission" date="2021-01" db="EMBL/GenBank/DDBJ databases">
        <title>Modified the classification status of verrucomicrobia.</title>
        <authorList>
            <person name="Feng X."/>
        </authorList>
    </citation>
    <scope>NUCLEOTIDE SEQUENCE</scope>
    <source>
        <strain evidence="2">JCM 18052</strain>
    </source>
</reference>
<evidence type="ECO:0000313" key="2">
    <source>
        <dbReference type="EMBL" id="MBK1814034.1"/>
    </source>
</evidence>
<dbReference type="SUPFAM" id="SSF55804">
    <property type="entry name" value="Phoshotransferase/anion transport protein"/>
    <property type="match status" value="1"/>
</dbReference>
<dbReference type="InterPro" id="IPR002178">
    <property type="entry name" value="PTS_EIIA_type-2_dom"/>
</dbReference>
<dbReference type="Proteomes" id="UP000600139">
    <property type="component" value="Unassembled WGS sequence"/>
</dbReference>
<dbReference type="PANTHER" id="PTHR47738">
    <property type="entry name" value="PTS SYSTEM FRUCTOSE-LIKE EIIA COMPONENT-RELATED"/>
    <property type="match status" value="1"/>
</dbReference>
<dbReference type="CDD" id="cd00211">
    <property type="entry name" value="PTS_IIA_fru"/>
    <property type="match status" value="1"/>
</dbReference>
<keyword evidence="3" id="KW-1185">Reference proteome</keyword>
<evidence type="ECO:0000259" key="1">
    <source>
        <dbReference type="PROSITE" id="PS51094"/>
    </source>
</evidence>
<gene>
    <name evidence="2" type="ORF">JIN84_00235</name>
</gene>
<dbReference type="InterPro" id="IPR051541">
    <property type="entry name" value="PTS_SugarTrans_NitroReg"/>
</dbReference>
<dbReference type="RefSeq" id="WP_200349000.1">
    <property type="nucleotide sequence ID" value="NZ_BAABHZ010000005.1"/>
</dbReference>
<name>A0A934QZP1_9BACT</name>
<dbReference type="GO" id="GO:0030295">
    <property type="term" value="F:protein kinase activator activity"/>
    <property type="evidence" value="ECO:0007669"/>
    <property type="project" value="TreeGrafter"/>
</dbReference>
<dbReference type="InterPro" id="IPR016152">
    <property type="entry name" value="PTrfase/Anion_transptr"/>
</dbReference>
<dbReference type="PROSITE" id="PS51094">
    <property type="entry name" value="PTS_EIIA_TYPE_2"/>
    <property type="match status" value="1"/>
</dbReference>
<dbReference type="AlphaFoldDB" id="A0A934QZP1"/>
<keyword evidence="2" id="KW-0762">Sugar transport</keyword>
<dbReference type="Gene3D" id="3.40.930.10">
    <property type="entry name" value="Mannitol-specific EII, Chain A"/>
    <property type="match status" value="1"/>
</dbReference>
<organism evidence="2 3">
    <name type="scientific">Luteolibacter yonseiensis</name>
    <dbReference type="NCBI Taxonomy" id="1144680"/>
    <lineage>
        <taxon>Bacteria</taxon>
        <taxon>Pseudomonadati</taxon>
        <taxon>Verrucomicrobiota</taxon>
        <taxon>Verrucomicrobiia</taxon>
        <taxon>Verrucomicrobiales</taxon>
        <taxon>Verrucomicrobiaceae</taxon>
        <taxon>Luteolibacter</taxon>
    </lineage>
</organism>